<dbReference type="AlphaFoldDB" id="E4ZZW7"/>
<organism evidence="2">
    <name type="scientific">Leptosphaeria maculans (strain JN3 / isolate v23.1.3 / race Av1-4-5-6-7-8)</name>
    <name type="common">Blackleg fungus</name>
    <name type="synonym">Phoma lingam</name>
    <dbReference type="NCBI Taxonomy" id="985895"/>
    <lineage>
        <taxon>Eukaryota</taxon>
        <taxon>Fungi</taxon>
        <taxon>Dikarya</taxon>
        <taxon>Ascomycota</taxon>
        <taxon>Pezizomycotina</taxon>
        <taxon>Dothideomycetes</taxon>
        <taxon>Pleosporomycetidae</taxon>
        <taxon>Pleosporales</taxon>
        <taxon>Pleosporineae</taxon>
        <taxon>Leptosphaeriaceae</taxon>
        <taxon>Plenodomus</taxon>
        <taxon>Plenodomus lingam/Leptosphaeria maculans species complex</taxon>
    </lineage>
</organism>
<keyword evidence="2" id="KW-1185">Reference proteome</keyword>
<name>E4ZZW7_LEPMJ</name>
<dbReference type="VEuPathDB" id="FungiDB:LEMA_P099580.1"/>
<accession>E4ZZW7</accession>
<dbReference type="EMBL" id="FP929130">
    <property type="protein sequence ID" value="CBX96827.1"/>
    <property type="molecule type" value="Genomic_DNA"/>
</dbReference>
<gene>
    <name evidence="1" type="ORF">LEMA_P099580.1</name>
</gene>
<protein>
    <submittedName>
        <fullName evidence="1">Predicted protein</fullName>
    </submittedName>
</protein>
<proteinExistence type="predicted"/>
<reference evidence="2" key="1">
    <citation type="journal article" date="2011" name="Nat. Commun.">
        <title>Effector diversification within compartments of the Leptosphaeria maculans genome affected by Repeat-Induced Point mutations.</title>
        <authorList>
            <person name="Rouxel T."/>
            <person name="Grandaubert J."/>
            <person name="Hane J.K."/>
            <person name="Hoede C."/>
            <person name="van de Wouw A.P."/>
            <person name="Couloux A."/>
            <person name="Dominguez V."/>
            <person name="Anthouard V."/>
            <person name="Bally P."/>
            <person name="Bourras S."/>
            <person name="Cozijnsen A.J."/>
            <person name="Ciuffetti L.M."/>
            <person name="Degrave A."/>
            <person name="Dilmaghani A."/>
            <person name="Duret L."/>
            <person name="Fudal I."/>
            <person name="Goodwin S.B."/>
            <person name="Gout L."/>
            <person name="Glaser N."/>
            <person name="Linglin J."/>
            <person name="Kema G.H.J."/>
            <person name="Lapalu N."/>
            <person name="Lawrence C.B."/>
            <person name="May K."/>
            <person name="Meyer M."/>
            <person name="Ollivier B."/>
            <person name="Poulain J."/>
            <person name="Schoch C.L."/>
            <person name="Simon A."/>
            <person name="Spatafora J.W."/>
            <person name="Stachowiak A."/>
            <person name="Turgeon B.G."/>
            <person name="Tyler B.M."/>
            <person name="Vincent D."/>
            <person name="Weissenbach J."/>
            <person name="Amselem J."/>
            <person name="Quesneville H."/>
            <person name="Oliver R.P."/>
            <person name="Wincker P."/>
            <person name="Balesdent M.-H."/>
            <person name="Howlett B.J."/>
        </authorList>
    </citation>
    <scope>NUCLEOTIDE SEQUENCE [LARGE SCALE GENOMIC DNA]</scope>
    <source>
        <strain evidence="2">JN3 / isolate v23.1.3 / race Av1-4-5-6-7-8</strain>
    </source>
</reference>
<dbReference type="Proteomes" id="UP000002668">
    <property type="component" value="Genome"/>
</dbReference>
<evidence type="ECO:0000313" key="1">
    <source>
        <dbReference type="EMBL" id="CBX96827.1"/>
    </source>
</evidence>
<dbReference type="eggNOG" id="ENOG502SZ0R">
    <property type="taxonomic scope" value="Eukaryota"/>
</dbReference>
<sequence>MSAASLELGRWNQSEVVLLDIEGTIAIISFVKNVMSVPFTVQDQSSITAGRPSWPLRVTSAVALSVLDTHLHTLSLSLFLAPASYTVIIACQPFVICHAMSYPYALDSLTRLARESWSDASFQTLIDGFPDATKRDASTLIAHVQDLTQRDVKAVYLKHLQGRLPNFSTTSPQARWHPSPVSQQIMGLRFGITFVNKRQHRPLLHQLNVVKVD</sequence>
<dbReference type="InParanoid" id="E4ZZW7"/>
<dbReference type="HOGENOM" id="CLU_1294618_0_0_1"/>
<dbReference type="Gene3D" id="1.10.720.60">
    <property type="match status" value="1"/>
</dbReference>
<evidence type="ECO:0000313" key="2">
    <source>
        <dbReference type="Proteomes" id="UP000002668"/>
    </source>
</evidence>
<dbReference type="OrthoDB" id="272500at2759"/>
<dbReference type="STRING" id="985895.E4ZZW7"/>